<dbReference type="PROSITE" id="PS50005">
    <property type="entry name" value="TPR"/>
    <property type="match status" value="1"/>
</dbReference>
<dbReference type="PANTHER" id="PTHR12558">
    <property type="entry name" value="CELL DIVISION CYCLE 16,23,27"/>
    <property type="match status" value="1"/>
</dbReference>
<evidence type="ECO:0000256" key="1">
    <source>
        <dbReference type="PROSITE-ProRule" id="PRU00339"/>
    </source>
</evidence>
<proteinExistence type="predicted"/>
<evidence type="ECO:0000256" key="2">
    <source>
        <dbReference type="SAM" id="Phobius"/>
    </source>
</evidence>
<accession>A0A0A2E685</accession>
<organism evidence="3 4">
    <name type="scientific">Porphyromonas macacae</name>
    <dbReference type="NCBI Taxonomy" id="28115"/>
    <lineage>
        <taxon>Bacteria</taxon>
        <taxon>Pseudomonadati</taxon>
        <taxon>Bacteroidota</taxon>
        <taxon>Bacteroidia</taxon>
        <taxon>Bacteroidales</taxon>
        <taxon>Porphyromonadaceae</taxon>
        <taxon>Porphyromonas</taxon>
    </lineage>
</organism>
<keyword evidence="1" id="KW-0802">TPR repeat</keyword>
<dbReference type="SMART" id="SM00028">
    <property type="entry name" value="TPR"/>
    <property type="match status" value="3"/>
</dbReference>
<gene>
    <name evidence="3" type="ORF">HQ47_05015</name>
</gene>
<dbReference type="Pfam" id="PF13181">
    <property type="entry name" value="TPR_8"/>
    <property type="match status" value="1"/>
</dbReference>
<reference evidence="3 4" key="1">
    <citation type="submission" date="2014-09" db="EMBL/GenBank/DDBJ databases">
        <title>Draft Genome Sequence of Porphyromonas macacae COT-192_OH2859.</title>
        <authorList>
            <person name="Wallis C."/>
            <person name="Deusch O."/>
            <person name="O'Flynn C."/>
            <person name="Davis I."/>
            <person name="Horsfall A."/>
            <person name="Kirkwood N."/>
            <person name="Harris S."/>
            <person name="Eisen J.A."/>
            <person name="Coil D.A."/>
            <person name="Darling A.E."/>
            <person name="Jospin G."/>
            <person name="Alexiev A."/>
        </authorList>
    </citation>
    <scope>NUCLEOTIDE SEQUENCE [LARGE SCALE GENOMIC DNA]</scope>
    <source>
        <strain evidence="4">COT-192 OH2859</strain>
    </source>
</reference>
<feature type="transmembrane region" description="Helical" evidence="2">
    <location>
        <begin position="31"/>
        <end position="51"/>
    </location>
</feature>
<dbReference type="EMBL" id="JRFA01000014">
    <property type="protein sequence ID" value="KGN74408.1"/>
    <property type="molecule type" value="Genomic_DNA"/>
</dbReference>
<dbReference type="OrthoDB" id="9808622at2"/>
<keyword evidence="2" id="KW-0812">Transmembrane</keyword>
<evidence type="ECO:0000313" key="3">
    <source>
        <dbReference type="EMBL" id="KGN74408.1"/>
    </source>
</evidence>
<dbReference type="RefSeq" id="WP_036873747.1">
    <property type="nucleotide sequence ID" value="NZ_JRFA01000014.1"/>
</dbReference>
<keyword evidence="2" id="KW-1133">Transmembrane helix</keyword>
<feature type="repeat" description="TPR" evidence="1">
    <location>
        <begin position="139"/>
        <end position="172"/>
    </location>
</feature>
<dbReference type="SUPFAM" id="SSF48452">
    <property type="entry name" value="TPR-like"/>
    <property type="match status" value="1"/>
</dbReference>
<dbReference type="InterPro" id="IPR011990">
    <property type="entry name" value="TPR-like_helical_dom_sf"/>
</dbReference>
<dbReference type="Gene3D" id="1.25.40.10">
    <property type="entry name" value="Tetratricopeptide repeat domain"/>
    <property type="match status" value="2"/>
</dbReference>
<protein>
    <submittedName>
        <fullName evidence="3">Anaphase-promoting protein</fullName>
    </submittedName>
</protein>
<dbReference type="eggNOG" id="COG1729">
    <property type="taxonomic scope" value="Bacteria"/>
</dbReference>
<dbReference type="AlphaFoldDB" id="A0A0A2E685"/>
<evidence type="ECO:0000313" key="4">
    <source>
        <dbReference type="Proteomes" id="UP000030103"/>
    </source>
</evidence>
<dbReference type="Proteomes" id="UP000030103">
    <property type="component" value="Unassembled WGS sequence"/>
</dbReference>
<keyword evidence="2" id="KW-0472">Membrane</keyword>
<comment type="caution">
    <text evidence="3">The sequence shown here is derived from an EMBL/GenBank/DDBJ whole genome shotgun (WGS) entry which is preliminary data.</text>
</comment>
<dbReference type="STRING" id="28115.HQ47_05015"/>
<sequence length="228" mass="25261">MAEKNIKNQEKNAEEIVSKSEQFVEKNINKIIIAVLIVIAVVASIFAYMHFVKKPRNEKASEKMYVAEDKFIMGNDSMALNGMGIGNAGLLEIIDKYKGTDAANLAEAYAGICYFDMGKYAEALEHLSKFKSKENIVSPSIMRLMGDCYVQLDKLEDAANAFMKAAQLASNEAVSPSCLLKAGHVYEKLGNHKKALEVYEEIKIKYYMSPESAQVEADIIRAKAAQGK</sequence>
<dbReference type="InterPro" id="IPR019734">
    <property type="entry name" value="TPR_rpt"/>
</dbReference>
<dbReference type="PANTHER" id="PTHR12558:SF13">
    <property type="entry name" value="CELL DIVISION CYCLE PROTEIN 27 HOMOLOG"/>
    <property type="match status" value="1"/>
</dbReference>
<name>A0A0A2E685_9PORP</name>
<keyword evidence="4" id="KW-1185">Reference proteome</keyword>
<dbReference type="Pfam" id="PF12895">
    <property type="entry name" value="ANAPC3"/>
    <property type="match status" value="1"/>
</dbReference>